<dbReference type="AlphaFoldDB" id="A0A1W9HYU2"/>
<protein>
    <recommendedName>
        <fullName evidence="4">DUF2244 domain-containing protein</fullName>
    </recommendedName>
</protein>
<keyword evidence="1" id="KW-1133">Transmembrane helix</keyword>
<dbReference type="STRING" id="1827387.A4S15_06450"/>
<comment type="caution">
    <text evidence="2">The sequence shown here is derived from an EMBL/GenBank/DDBJ whole genome shotgun (WGS) entry which is preliminary data.</text>
</comment>
<evidence type="ECO:0000313" key="3">
    <source>
        <dbReference type="Proteomes" id="UP000192872"/>
    </source>
</evidence>
<organism evidence="2 3">
    <name type="scientific">Candidatus Raskinella chloraquaticus</name>
    <dbReference type="NCBI Taxonomy" id="1951219"/>
    <lineage>
        <taxon>Bacteria</taxon>
        <taxon>Pseudomonadati</taxon>
        <taxon>Pseudomonadota</taxon>
        <taxon>Alphaproteobacteria</taxon>
        <taxon>Hyphomicrobiales</taxon>
        <taxon>Phreatobacteraceae</taxon>
        <taxon>Candidatus Raskinella</taxon>
    </lineage>
</organism>
<dbReference type="PIRSF" id="PIRSF032162">
    <property type="entry name" value="UCP032162_imp"/>
    <property type="match status" value="1"/>
</dbReference>
<dbReference type="Proteomes" id="UP000192872">
    <property type="component" value="Unassembled WGS sequence"/>
</dbReference>
<dbReference type="InterPro" id="IPR019253">
    <property type="entry name" value="DUF2244_TM"/>
</dbReference>
<evidence type="ECO:0000313" key="2">
    <source>
        <dbReference type="EMBL" id="OQW52482.1"/>
    </source>
</evidence>
<dbReference type="RefSeq" id="WP_376801634.1">
    <property type="nucleotide sequence ID" value="NZ_DBNB01000020.1"/>
</dbReference>
<accession>A0A1W9HYU2</accession>
<feature type="transmembrane region" description="Helical" evidence="1">
    <location>
        <begin position="61"/>
        <end position="79"/>
    </location>
</feature>
<feature type="transmembrane region" description="Helical" evidence="1">
    <location>
        <begin position="35"/>
        <end position="55"/>
    </location>
</feature>
<keyword evidence="1" id="KW-0472">Membrane</keyword>
<evidence type="ECO:0008006" key="4">
    <source>
        <dbReference type="Google" id="ProtNLM"/>
    </source>
</evidence>
<dbReference type="EMBL" id="LWDL01000012">
    <property type="protein sequence ID" value="OQW52482.1"/>
    <property type="molecule type" value="Genomic_DNA"/>
</dbReference>
<proteinExistence type="predicted"/>
<dbReference type="InterPro" id="IPR016990">
    <property type="entry name" value="UCP032162_TM"/>
</dbReference>
<name>A0A1W9HYU2_9HYPH</name>
<reference evidence="2 3" key="1">
    <citation type="journal article" date="2017" name="Water Res.">
        <title>Comammox in drinking water systems.</title>
        <authorList>
            <person name="Wang Y."/>
            <person name="Ma L."/>
            <person name="Mao Y."/>
            <person name="Jiang X."/>
            <person name="Xia Y."/>
            <person name="Yu K."/>
            <person name="Li B."/>
            <person name="Zhang T."/>
        </authorList>
    </citation>
    <scope>NUCLEOTIDE SEQUENCE [LARGE SCALE GENOMIC DNA]</scope>
    <source>
        <strain evidence="2">SG_bin8</strain>
    </source>
</reference>
<gene>
    <name evidence="2" type="ORF">A4S15_06450</name>
</gene>
<dbReference type="Pfam" id="PF10003">
    <property type="entry name" value="DUF2244"/>
    <property type="match status" value="1"/>
</dbReference>
<sequence length="178" mass="19145">MSLATHSLSSAPDKPEAFLFQAVITPHLSLSRRGVVLVIGSVGALNAITSGAFLLLGAWPVVGFLGLDVAAIALAFFLCRRAACRREELSLTMSELIIRDVPVSGTPQEMRFNPYWTRLRRHVIVDEGVVALDLTSHGRSLRIAAALSPPERADFADALDAALRRARTGDVALPASQF</sequence>
<keyword evidence="1" id="KW-0812">Transmembrane</keyword>
<evidence type="ECO:0000256" key="1">
    <source>
        <dbReference type="SAM" id="Phobius"/>
    </source>
</evidence>